<organism evidence="2 3">
    <name type="scientific">Kluyveromyces marxianus</name>
    <name type="common">Yeast</name>
    <name type="synonym">Candida kefyr</name>
    <dbReference type="NCBI Taxonomy" id="4911"/>
    <lineage>
        <taxon>Eukaryota</taxon>
        <taxon>Fungi</taxon>
        <taxon>Dikarya</taxon>
        <taxon>Ascomycota</taxon>
        <taxon>Saccharomycotina</taxon>
        <taxon>Saccharomycetes</taxon>
        <taxon>Saccharomycetales</taxon>
        <taxon>Saccharomycetaceae</taxon>
        <taxon>Kluyveromyces</taxon>
    </lineage>
</organism>
<evidence type="ECO:0000313" key="3">
    <source>
        <dbReference type="Proteomes" id="UP000422736"/>
    </source>
</evidence>
<dbReference type="Proteomes" id="UP000422736">
    <property type="component" value="Chromosome 2"/>
</dbReference>
<reference evidence="2 3" key="1">
    <citation type="submission" date="2016-03" db="EMBL/GenBank/DDBJ databases">
        <title>How can Kluyveromyces marxianus grow so fast - potential evolutionary course in Saccharomyces Complex revealed by comparative genomics.</title>
        <authorList>
            <person name="Mo W."/>
            <person name="Lu W."/>
            <person name="Yang X."/>
            <person name="Qi J."/>
            <person name="Lv H."/>
        </authorList>
    </citation>
    <scope>NUCLEOTIDE SEQUENCE [LARGE SCALE GENOMIC DNA]</scope>
    <source>
        <strain evidence="2 3">FIM1</strain>
    </source>
</reference>
<gene>
    <name evidence="2" type="ORF">FIM1_1123</name>
</gene>
<proteinExistence type="predicted"/>
<protein>
    <submittedName>
        <fullName evidence="2">Uncharacterized protein</fullName>
    </submittedName>
</protein>
<keyword evidence="3" id="KW-1185">Reference proteome</keyword>
<name>A0ABX6ER43_KLUMA</name>
<dbReference type="EMBL" id="CP015055">
    <property type="protein sequence ID" value="QGN14462.1"/>
    <property type="molecule type" value="Genomic_DNA"/>
</dbReference>
<sequence>MSGDSGNETERADEQSGSNAHQSRWDSDKLTQVLQSKYPNLVMYNGSTDLEHITKFYEGFRELIGKPISFSENVKSDFVFAFLRLDRSRRVLLMSLDLFENASDYLQTLKFNIDQWALRLEFLTLRVLGWAWDELREAKDKDKKLEEEFLETETLEGLSVRYNICVTFIMDVIDEVIADKERAFEYLLSNRAGVDVYLKRLQYGFQMLAVVQDFCNKCDSYPDLYQESLQTIALEARREQVMEKWGILEIIHEEYDNLAASMHKMAANNLINMMLDKKNKLRDSTHLQLQHS</sequence>
<feature type="region of interest" description="Disordered" evidence="1">
    <location>
        <begin position="1"/>
        <end position="26"/>
    </location>
</feature>
<evidence type="ECO:0000313" key="2">
    <source>
        <dbReference type="EMBL" id="QGN14462.1"/>
    </source>
</evidence>
<accession>A0ABX6ER43</accession>
<evidence type="ECO:0000256" key="1">
    <source>
        <dbReference type="SAM" id="MobiDB-lite"/>
    </source>
</evidence>